<accession>A0AAE0EVA8</accession>
<keyword evidence="2" id="KW-0472">Membrane</keyword>
<name>A0AAE0EVA8_9CHLO</name>
<comment type="caution">
    <text evidence="3">The sequence shown here is derived from an EMBL/GenBank/DDBJ whole genome shotgun (WGS) entry which is preliminary data.</text>
</comment>
<evidence type="ECO:0000256" key="1">
    <source>
        <dbReference type="SAM" id="MobiDB-lite"/>
    </source>
</evidence>
<dbReference type="Proteomes" id="UP001190700">
    <property type="component" value="Unassembled WGS sequence"/>
</dbReference>
<keyword evidence="2" id="KW-0812">Transmembrane</keyword>
<organism evidence="3 4">
    <name type="scientific">Cymbomonas tetramitiformis</name>
    <dbReference type="NCBI Taxonomy" id="36881"/>
    <lineage>
        <taxon>Eukaryota</taxon>
        <taxon>Viridiplantae</taxon>
        <taxon>Chlorophyta</taxon>
        <taxon>Pyramimonadophyceae</taxon>
        <taxon>Pyramimonadales</taxon>
        <taxon>Pyramimonadaceae</taxon>
        <taxon>Cymbomonas</taxon>
    </lineage>
</organism>
<evidence type="ECO:0000313" key="3">
    <source>
        <dbReference type="EMBL" id="KAK3241372.1"/>
    </source>
</evidence>
<keyword evidence="2" id="KW-1133">Transmembrane helix</keyword>
<feature type="region of interest" description="Disordered" evidence="1">
    <location>
        <begin position="358"/>
        <end position="385"/>
    </location>
</feature>
<proteinExistence type="predicted"/>
<evidence type="ECO:0000256" key="2">
    <source>
        <dbReference type="SAM" id="Phobius"/>
    </source>
</evidence>
<gene>
    <name evidence="3" type="ORF">CYMTET_48862</name>
</gene>
<dbReference type="EMBL" id="LGRX02033406">
    <property type="protein sequence ID" value="KAK3241372.1"/>
    <property type="molecule type" value="Genomic_DNA"/>
</dbReference>
<feature type="compositionally biased region" description="Polar residues" evidence="1">
    <location>
        <begin position="365"/>
        <end position="380"/>
    </location>
</feature>
<feature type="transmembrane region" description="Helical" evidence="2">
    <location>
        <begin position="51"/>
        <end position="68"/>
    </location>
</feature>
<sequence length="479" mass="52203">MASNCSKDFSPLLETDALNTIVSIIWDHCGIAGAKLPDGKPFAQPSWTLKLYVFAATIALVVFGRLGLLPGLQRHREKLNVTPQLKVQSSVAVSPAYPIAGNDDDVQASKDCEDAGSRPATYVEAGHTLPSETGVLSEDGYFNVESVSCTRPNVSRAIPPTSPNNEKDLAQFRGNLTAIAEYQTPQDRIVEDTSQSVASTDLPMGRWVKRVKRIVKLPLHRSTILYARSKTPAPPAPLCKSEAQQHFLAFEQQMKGPVSKSDLPYIGQSDGTCCSHSNPQDCTSENAAALGISTQAVRSASEREAQSTAIVRACQTPSKAAARHMRGKPASHIYQRCLLGQTQSSRMLDKATFKTVGGPRRRLAQESSTPAAVTTEQSELTTDRTKMPRRVSNGVVEVSDSWDQQRPRKNLVWSAAGKKSVHLLWTAGTGAQNFDLWINDHSYSHPRCAKEGADMYVPPEARIPLSMIPLRMRPTSSNA</sequence>
<dbReference type="AlphaFoldDB" id="A0AAE0EVA8"/>
<evidence type="ECO:0000313" key="4">
    <source>
        <dbReference type="Proteomes" id="UP001190700"/>
    </source>
</evidence>
<reference evidence="3 4" key="1">
    <citation type="journal article" date="2015" name="Genome Biol. Evol.">
        <title>Comparative Genomics of a Bacterivorous Green Alga Reveals Evolutionary Causalities and Consequences of Phago-Mixotrophic Mode of Nutrition.</title>
        <authorList>
            <person name="Burns J.A."/>
            <person name="Paasch A."/>
            <person name="Narechania A."/>
            <person name="Kim E."/>
        </authorList>
    </citation>
    <scope>NUCLEOTIDE SEQUENCE [LARGE SCALE GENOMIC DNA]</scope>
    <source>
        <strain evidence="3 4">PLY_AMNH</strain>
    </source>
</reference>
<keyword evidence="4" id="KW-1185">Reference proteome</keyword>
<protein>
    <submittedName>
        <fullName evidence="3">Uncharacterized protein</fullName>
    </submittedName>
</protein>